<protein>
    <submittedName>
        <fullName evidence="2">Uncharacterized protein</fullName>
    </submittedName>
</protein>
<reference evidence="2 3" key="1">
    <citation type="submission" date="2017-08" db="EMBL/GenBank/DDBJ databases">
        <title>Genome sequences of Ralstonia solanacearum Species Complex (RSSC) isolated from Potato bacterial wilts in Korea.</title>
        <authorList>
            <person name="Cho H."/>
            <person name="Song E.-S."/>
            <person name="Lee Y.K."/>
            <person name="Lee S."/>
            <person name="Lee S.-W."/>
            <person name="Jo A."/>
            <person name="Kim J.-G."/>
            <person name="Hwang I."/>
        </authorList>
    </citation>
    <scope>NUCLEOTIDE SEQUENCE [LARGE SCALE GENOMIC DNA]</scope>
    <source>
        <strain evidence="2 3">T98</strain>
        <plasmid evidence="2 3">unnamed</plasmid>
    </source>
</reference>
<gene>
    <name evidence="2" type="ORF">CJO77_23780</name>
</gene>
<evidence type="ECO:0000313" key="2">
    <source>
        <dbReference type="EMBL" id="AXV84502.1"/>
    </source>
</evidence>
<sequence>MPLDLSKTSLDDLVAIHNEVLRNIALQTKVNLEGLASAGHDSHSSNHSNNKITDVQAQVQQLVRQQR</sequence>
<dbReference type="AlphaFoldDB" id="A0AAD0SHD9"/>
<feature type="region of interest" description="Disordered" evidence="1">
    <location>
        <begin position="37"/>
        <end position="67"/>
    </location>
</feature>
<dbReference type="EMBL" id="CP022760">
    <property type="protein sequence ID" value="AXV84502.1"/>
    <property type="molecule type" value="Genomic_DNA"/>
</dbReference>
<feature type="compositionally biased region" description="Low complexity" evidence="1">
    <location>
        <begin position="45"/>
        <end position="67"/>
    </location>
</feature>
<dbReference type="Proteomes" id="UP000261758">
    <property type="component" value="Plasmid unnamed"/>
</dbReference>
<dbReference type="RefSeq" id="WP_118870798.1">
    <property type="nucleotide sequence ID" value="NZ_CP022760.1"/>
</dbReference>
<name>A0AAD0SHD9_RALSL</name>
<geneLocation type="plasmid" evidence="2 3">
    <name>unnamed</name>
</geneLocation>
<accession>A0AAD0SHD9</accession>
<evidence type="ECO:0000313" key="3">
    <source>
        <dbReference type="Proteomes" id="UP000261758"/>
    </source>
</evidence>
<evidence type="ECO:0000256" key="1">
    <source>
        <dbReference type="SAM" id="MobiDB-lite"/>
    </source>
</evidence>
<proteinExistence type="predicted"/>
<keyword evidence="2" id="KW-0614">Plasmid</keyword>
<organism evidence="2 3">
    <name type="scientific">Ralstonia solanacearum</name>
    <name type="common">Pseudomonas solanacearum</name>
    <dbReference type="NCBI Taxonomy" id="305"/>
    <lineage>
        <taxon>Bacteria</taxon>
        <taxon>Pseudomonadati</taxon>
        <taxon>Pseudomonadota</taxon>
        <taxon>Betaproteobacteria</taxon>
        <taxon>Burkholderiales</taxon>
        <taxon>Burkholderiaceae</taxon>
        <taxon>Ralstonia</taxon>
        <taxon>Ralstonia solanacearum species complex</taxon>
    </lineage>
</organism>